<evidence type="ECO:0000256" key="1">
    <source>
        <dbReference type="ARBA" id="ARBA00004141"/>
    </source>
</evidence>
<reference evidence="7 8" key="1">
    <citation type="submission" date="2016-05" db="EMBL/GenBank/DDBJ databases">
        <title>Microbial solvent formation.</title>
        <authorList>
            <person name="Poehlein A."/>
            <person name="Montoya Solano J.D."/>
            <person name="Flitsch S."/>
            <person name="Krabben P."/>
            <person name="Duerre P."/>
            <person name="Daniel R."/>
        </authorList>
    </citation>
    <scope>NUCLEOTIDE SEQUENCE [LARGE SCALE GENOMIC DNA]</scope>
    <source>
        <strain evidence="7 8">DSM 53</strain>
    </source>
</reference>
<comment type="subcellular location">
    <subcellularLocation>
        <location evidence="1">Membrane</location>
        <topology evidence="1">Multi-pass membrane protein</topology>
    </subcellularLocation>
</comment>
<name>A0A1S8RV84_CLOBE</name>
<keyword evidence="4 5" id="KW-0472">Membrane</keyword>
<protein>
    <recommendedName>
        <fullName evidence="6">O-antigen ligase-related domain-containing protein</fullName>
    </recommendedName>
</protein>
<feature type="transmembrane region" description="Helical" evidence="5">
    <location>
        <begin position="282"/>
        <end position="303"/>
    </location>
</feature>
<feature type="transmembrane region" description="Helical" evidence="5">
    <location>
        <begin position="35"/>
        <end position="54"/>
    </location>
</feature>
<feature type="transmembrane region" description="Helical" evidence="5">
    <location>
        <begin position="123"/>
        <end position="141"/>
    </location>
</feature>
<keyword evidence="2 5" id="KW-0812">Transmembrane</keyword>
<dbReference type="Pfam" id="PF04932">
    <property type="entry name" value="Wzy_C"/>
    <property type="match status" value="1"/>
</dbReference>
<evidence type="ECO:0000256" key="4">
    <source>
        <dbReference type="ARBA" id="ARBA00023136"/>
    </source>
</evidence>
<evidence type="ECO:0000313" key="7">
    <source>
        <dbReference type="EMBL" id="OOM57082.1"/>
    </source>
</evidence>
<feature type="transmembrane region" description="Helical" evidence="5">
    <location>
        <begin position="395"/>
        <end position="424"/>
    </location>
</feature>
<feature type="transmembrane region" description="Helical" evidence="5">
    <location>
        <begin position="243"/>
        <end position="270"/>
    </location>
</feature>
<dbReference type="AlphaFoldDB" id="A0A1S8RV84"/>
<gene>
    <name evidence="7" type="ORF">CLBCK_42370</name>
</gene>
<feature type="transmembrane region" description="Helical" evidence="5">
    <location>
        <begin position="91"/>
        <end position="111"/>
    </location>
</feature>
<proteinExistence type="predicted"/>
<dbReference type="GO" id="GO:0016020">
    <property type="term" value="C:membrane"/>
    <property type="evidence" value="ECO:0007669"/>
    <property type="project" value="UniProtKB-SubCell"/>
</dbReference>
<evidence type="ECO:0000256" key="3">
    <source>
        <dbReference type="ARBA" id="ARBA00022989"/>
    </source>
</evidence>
<keyword evidence="3 5" id="KW-1133">Transmembrane helix</keyword>
<comment type="caution">
    <text evidence="7">The sequence shown here is derived from an EMBL/GenBank/DDBJ whole genome shotgun (WGS) entry which is preliminary data.</text>
</comment>
<dbReference type="Proteomes" id="UP000190973">
    <property type="component" value="Unassembled WGS sequence"/>
</dbReference>
<feature type="transmembrane region" description="Helical" evidence="5">
    <location>
        <begin position="66"/>
        <end position="85"/>
    </location>
</feature>
<dbReference type="InterPro" id="IPR007016">
    <property type="entry name" value="O-antigen_ligase-rel_domated"/>
</dbReference>
<organism evidence="7 8">
    <name type="scientific">Clostridium beijerinckii</name>
    <name type="common">Clostridium MP</name>
    <dbReference type="NCBI Taxonomy" id="1520"/>
    <lineage>
        <taxon>Bacteria</taxon>
        <taxon>Bacillati</taxon>
        <taxon>Bacillota</taxon>
        <taxon>Clostridia</taxon>
        <taxon>Eubacteriales</taxon>
        <taxon>Clostridiaceae</taxon>
        <taxon>Clostridium</taxon>
    </lineage>
</organism>
<evidence type="ECO:0000313" key="8">
    <source>
        <dbReference type="Proteomes" id="UP000190973"/>
    </source>
</evidence>
<sequence>MKILILLTTFFEYLFALFVILDCNTPYAVALDRNYYITEIVMILIIILLILNFIINHISKRLISNWLKIFFPYYLIMFTFLLVNVSDEKRVNFMARFLIALPILTLLFGIYQKSNDIYRILKRLTNVISVLSLISLFFWFFGSQLHYLSPTGQILSYWGYEFNYPSYYGLYFERQMDNFLWIHGYRNIGIFCEGPMFSLILVISLFTEIFLFQEDSTKKLLNIVNGKIYLNNVKGILRNRIKISILVITLVTTTSTTGMVLLVLLLLLKYAINSPKEKYKLILKWVSGLFIIVGGLIIMNNLLETKSNSNSWLIRMSDYNIGFKAWMNSPLFGNGYGDWTSLQSLMSENFRTNTGFSNAIFTVLSQGGIVLMLVYVISIIGYFRCFLKYKNKVVLVFEIIFLIEFVVTLFQYTFIMMILLAYGYTYMACNLEERNNEKMRNLV</sequence>
<feature type="transmembrane region" description="Helical" evidence="5">
    <location>
        <begin position="188"/>
        <end position="212"/>
    </location>
</feature>
<evidence type="ECO:0000256" key="2">
    <source>
        <dbReference type="ARBA" id="ARBA00022692"/>
    </source>
</evidence>
<feature type="domain" description="O-antigen ligase-related" evidence="6">
    <location>
        <begin position="245"/>
        <end position="376"/>
    </location>
</feature>
<evidence type="ECO:0000259" key="6">
    <source>
        <dbReference type="Pfam" id="PF04932"/>
    </source>
</evidence>
<evidence type="ECO:0000256" key="5">
    <source>
        <dbReference type="SAM" id="Phobius"/>
    </source>
</evidence>
<accession>A0A1S8RV84</accession>
<dbReference type="EMBL" id="LZZI01000117">
    <property type="protein sequence ID" value="OOM57082.1"/>
    <property type="molecule type" value="Genomic_DNA"/>
</dbReference>
<dbReference type="RefSeq" id="WP_077840483.1">
    <property type="nucleotide sequence ID" value="NZ_JABTAE010000001.1"/>
</dbReference>
<feature type="transmembrane region" description="Helical" evidence="5">
    <location>
        <begin position="359"/>
        <end position="383"/>
    </location>
</feature>